<dbReference type="RefSeq" id="WP_116884162.1">
    <property type="nucleotide sequence ID" value="NZ_CABMMC010000002.1"/>
</dbReference>
<dbReference type="InterPro" id="IPR024269">
    <property type="entry name" value="DUF3791"/>
</dbReference>
<dbReference type="Proteomes" id="UP000245959">
    <property type="component" value="Unassembled WGS sequence"/>
</dbReference>
<accession>A0A2U1AX23</accession>
<name>A0A2U1AX23_9BACT</name>
<dbReference type="GeneID" id="78295464"/>
<organism evidence="1 2">
    <name type="scientific">Victivallis vadensis</name>
    <dbReference type="NCBI Taxonomy" id="172901"/>
    <lineage>
        <taxon>Bacteria</taxon>
        <taxon>Pseudomonadati</taxon>
        <taxon>Lentisphaerota</taxon>
        <taxon>Lentisphaeria</taxon>
        <taxon>Victivallales</taxon>
        <taxon>Victivallaceae</taxon>
        <taxon>Victivallis</taxon>
    </lineage>
</organism>
<proteinExistence type="predicted"/>
<dbReference type="OrthoDB" id="1046246at2"/>
<evidence type="ECO:0000313" key="2">
    <source>
        <dbReference type="Proteomes" id="UP000245959"/>
    </source>
</evidence>
<dbReference type="EMBL" id="QEKH01000015">
    <property type="protein sequence ID" value="PVY40953.1"/>
    <property type="molecule type" value="Genomic_DNA"/>
</dbReference>
<sequence>MSTSEEKKLAFVSFCVEEYKAKMGCSGQKVIDFFNRYGVIEYLLEHYEVLHSMGARAILEEIEAFIRNRREQA</sequence>
<keyword evidence="2" id="KW-1185">Reference proteome</keyword>
<evidence type="ECO:0000313" key="1">
    <source>
        <dbReference type="EMBL" id="PVY40953.1"/>
    </source>
</evidence>
<gene>
    <name evidence="1" type="ORF">C8D82_1154</name>
</gene>
<comment type="caution">
    <text evidence="1">The sequence shown here is derived from an EMBL/GenBank/DDBJ whole genome shotgun (WGS) entry which is preliminary data.</text>
</comment>
<dbReference type="AlphaFoldDB" id="A0A2U1AX23"/>
<reference evidence="1 2" key="1">
    <citation type="submission" date="2018-04" db="EMBL/GenBank/DDBJ databases">
        <title>Genomic Encyclopedia of Type Strains, Phase IV (KMG-IV): sequencing the most valuable type-strain genomes for metagenomic binning, comparative biology and taxonomic classification.</title>
        <authorList>
            <person name="Goeker M."/>
        </authorList>
    </citation>
    <scope>NUCLEOTIDE SEQUENCE [LARGE SCALE GENOMIC DNA]</scope>
    <source>
        <strain evidence="1 2">DSM 14823</strain>
    </source>
</reference>
<protein>
    <submittedName>
        <fullName evidence="1">Uncharacterized protein DUF3791</fullName>
    </submittedName>
</protein>
<dbReference type="Pfam" id="PF12668">
    <property type="entry name" value="DUF3791"/>
    <property type="match status" value="1"/>
</dbReference>